<sequence>MPSTMSSSKHSGEVVNGNLGYDGRVRIKPTSINYIKPLILAEELKIAHILSIINTKDEWYYSIHPERYVPALREREPETNQDIVVFESTACLQYLAERFGEVSWTGRTAWEMAAVMSWTVYETAGLGTGFTFCKAFPNRQKPEPPMKAVEKLHSNVLKQWDIMNKRLSEPNQLYVALPDRATVADLSYFPFAMPWMFMFLGVDIKDWPYI</sequence>
<evidence type="ECO:0000313" key="7">
    <source>
        <dbReference type="Proteomes" id="UP000799757"/>
    </source>
</evidence>
<dbReference type="Gene3D" id="1.20.1050.10">
    <property type="match status" value="1"/>
</dbReference>
<evidence type="ECO:0000256" key="4">
    <source>
        <dbReference type="ARBA" id="ARBA00047960"/>
    </source>
</evidence>
<name>A0A6A6WWB3_9PLEO</name>
<feature type="domain" description="GST N-terminal" evidence="5">
    <location>
        <begin position="36"/>
        <end position="97"/>
    </location>
</feature>
<dbReference type="SUPFAM" id="SSF52833">
    <property type="entry name" value="Thioredoxin-like"/>
    <property type="match status" value="1"/>
</dbReference>
<dbReference type="SUPFAM" id="SSF47616">
    <property type="entry name" value="GST C-terminal domain-like"/>
    <property type="match status" value="1"/>
</dbReference>
<dbReference type="InterPro" id="IPR004045">
    <property type="entry name" value="Glutathione_S-Trfase_N"/>
</dbReference>
<dbReference type="EMBL" id="MU002210">
    <property type="protein sequence ID" value="KAF2788510.1"/>
    <property type="molecule type" value="Genomic_DNA"/>
</dbReference>
<keyword evidence="7" id="KW-1185">Reference proteome</keyword>
<dbReference type="PANTHER" id="PTHR44051:SF20">
    <property type="entry name" value="GLUTATHIONE TRANSFERASE 1 (EUROFUNG)"/>
    <property type="match status" value="1"/>
</dbReference>
<dbReference type="InterPro" id="IPR036282">
    <property type="entry name" value="Glutathione-S-Trfase_C_sf"/>
</dbReference>
<dbReference type="EC" id="2.5.1.18" evidence="2"/>
<dbReference type="Pfam" id="PF13409">
    <property type="entry name" value="GST_N_2"/>
    <property type="match status" value="1"/>
</dbReference>
<comment type="catalytic activity">
    <reaction evidence="4">
        <text>RX + glutathione = an S-substituted glutathione + a halide anion + H(+)</text>
        <dbReference type="Rhea" id="RHEA:16437"/>
        <dbReference type="ChEBI" id="CHEBI:15378"/>
        <dbReference type="ChEBI" id="CHEBI:16042"/>
        <dbReference type="ChEBI" id="CHEBI:17792"/>
        <dbReference type="ChEBI" id="CHEBI:57925"/>
        <dbReference type="ChEBI" id="CHEBI:90779"/>
        <dbReference type="EC" id="2.5.1.18"/>
    </reaction>
</comment>
<dbReference type="GO" id="GO:0004364">
    <property type="term" value="F:glutathione transferase activity"/>
    <property type="evidence" value="ECO:0007669"/>
    <property type="project" value="UniProtKB-EC"/>
</dbReference>
<evidence type="ECO:0000256" key="2">
    <source>
        <dbReference type="ARBA" id="ARBA00012452"/>
    </source>
</evidence>
<dbReference type="Proteomes" id="UP000799757">
    <property type="component" value="Unassembled WGS sequence"/>
</dbReference>
<gene>
    <name evidence="6" type="ORF">K505DRAFT_353161</name>
</gene>
<dbReference type="AlphaFoldDB" id="A0A6A6WWB3"/>
<proteinExistence type="inferred from homology"/>
<evidence type="ECO:0000313" key="6">
    <source>
        <dbReference type="EMBL" id="KAF2788510.1"/>
    </source>
</evidence>
<dbReference type="InterPro" id="IPR036249">
    <property type="entry name" value="Thioredoxin-like_sf"/>
</dbReference>
<evidence type="ECO:0000256" key="1">
    <source>
        <dbReference type="ARBA" id="ARBA00007409"/>
    </source>
</evidence>
<keyword evidence="3 6" id="KW-0808">Transferase</keyword>
<comment type="similarity">
    <text evidence="1">Belongs to the GST superfamily.</text>
</comment>
<accession>A0A6A6WWB3</accession>
<protein>
    <recommendedName>
        <fullName evidence="2">glutathione transferase</fullName>
        <ecNumber evidence="2">2.5.1.18</ecNumber>
    </recommendedName>
</protein>
<dbReference type="Gene3D" id="3.40.30.10">
    <property type="entry name" value="Glutaredoxin"/>
    <property type="match status" value="1"/>
</dbReference>
<evidence type="ECO:0000259" key="5">
    <source>
        <dbReference type="Pfam" id="PF13409"/>
    </source>
</evidence>
<dbReference type="OrthoDB" id="2789670at2759"/>
<dbReference type="PANTHER" id="PTHR44051">
    <property type="entry name" value="GLUTATHIONE S-TRANSFERASE-RELATED"/>
    <property type="match status" value="1"/>
</dbReference>
<reference evidence="6" key="1">
    <citation type="journal article" date="2020" name="Stud. Mycol.">
        <title>101 Dothideomycetes genomes: a test case for predicting lifestyles and emergence of pathogens.</title>
        <authorList>
            <person name="Haridas S."/>
            <person name="Albert R."/>
            <person name="Binder M."/>
            <person name="Bloem J."/>
            <person name="Labutti K."/>
            <person name="Salamov A."/>
            <person name="Andreopoulos B."/>
            <person name="Baker S."/>
            <person name="Barry K."/>
            <person name="Bills G."/>
            <person name="Bluhm B."/>
            <person name="Cannon C."/>
            <person name="Castanera R."/>
            <person name="Culley D."/>
            <person name="Daum C."/>
            <person name="Ezra D."/>
            <person name="Gonzalez J."/>
            <person name="Henrissat B."/>
            <person name="Kuo A."/>
            <person name="Liang C."/>
            <person name="Lipzen A."/>
            <person name="Lutzoni F."/>
            <person name="Magnuson J."/>
            <person name="Mondo S."/>
            <person name="Nolan M."/>
            <person name="Ohm R."/>
            <person name="Pangilinan J."/>
            <person name="Park H.-J."/>
            <person name="Ramirez L."/>
            <person name="Alfaro M."/>
            <person name="Sun H."/>
            <person name="Tritt A."/>
            <person name="Yoshinaga Y."/>
            <person name="Zwiers L.-H."/>
            <person name="Turgeon B."/>
            <person name="Goodwin S."/>
            <person name="Spatafora J."/>
            <person name="Crous P."/>
            <person name="Grigoriev I."/>
        </authorList>
    </citation>
    <scope>NUCLEOTIDE SEQUENCE</scope>
    <source>
        <strain evidence="6">CBS 109.77</strain>
    </source>
</reference>
<evidence type="ECO:0000256" key="3">
    <source>
        <dbReference type="ARBA" id="ARBA00022679"/>
    </source>
</evidence>
<organism evidence="6 7">
    <name type="scientific">Melanomma pulvis-pyrius CBS 109.77</name>
    <dbReference type="NCBI Taxonomy" id="1314802"/>
    <lineage>
        <taxon>Eukaryota</taxon>
        <taxon>Fungi</taxon>
        <taxon>Dikarya</taxon>
        <taxon>Ascomycota</taxon>
        <taxon>Pezizomycotina</taxon>
        <taxon>Dothideomycetes</taxon>
        <taxon>Pleosporomycetidae</taxon>
        <taxon>Pleosporales</taxon>
        <taxon>Melanommataceae</taxon>
        <taxon>Melanomma</taxon>
    </lineage>
</organism>